<dbReference type="PANTHER" id="PTHR22916">
    <property type="entry name" value="GLYCOSYLTRANSFERASE"/>
    <property type="match status" value="1"/>
</dbReference>
<reference evidence="4 5" key="1">
    <citation type="submission" date="2019-08" db="EMBL/GenBank/DDBJ databases">
        <title>In-depth cultivation of the pig gut microbiome towards novel bacterial diversity and tailored functional studies.</title>
        <authorList>
            <person name="Wylensek D."/>
            <person name="Hitch T.C.A."/>
            <person name="Clavel T."/>
        </authorList>
    </citation>
    <scope>NUCLEOTIDE SEQUENCE [LARGE SCALE GENOMIC DNA]</scope>
    <source>
        <strain evidence="4 5">BSM-380-WT-5A</strain>
    </source>
</reference>
<dbReference type="PANTHER" id="PTHR22916:SF51">
    <property type="entry name" value="GLYCOSYLTRANSFERASE EPSH-RELATED"/>
    <property type="match status" value="1"/>
</dbReference>
<dbReference type="Pfam" id="PF00535">
    <property type="entry name" value="Glycos_transf_2"/>
    <property type="match status" value="1"/>
</dbReference>
<evidence type="ECO:0000313" key="5">
    <source>
        <dbReference type="Proteomes" id="UP000440513"/>
    </source>
</evidence>
<protein>
    <submittedName>
        <fullName evidence="4">Glycosyltransferase family 2 protein</fullName>
    </submittedName>
</protein>
<proteinExistence type="predicted"/>
<dbReference type="AlphaFoldDB" id="A0A7X2P1A7"/>
<comment type="caution">
    <text evidence="4">The sequence shown here is derived from an EMBL/GenBank/DDBJ whole genome shotgun (WGS) entry which is preliminary data.</text>
</comment>
<dbReference type="InterPro" id="IPR001173">
    <property type="entry name" value="Glyco_trans_2-like"/>
</dbReference>
<dbReference type="InterPro" id="IPR029044">
    <property type="entry name" value="Nucleotide-diphossugar_trans"/>
</dbReference>
<name>A0A7X2P1A7_9FIRM</name>
<dbReference type="GO" id="GO:0016757">
    <property type="term" value="F:glycosyltransferase activity"/>
    <property type="evidence" value="ECO:0007669"/>
    <property type="project" value="UniProtKB-KW"/>
</dbReference>
<evidence type="ECO:0000256" key="2">
    <source>
        <dbReference type="ARBA" id="ARBA00022679"/>
    </source>
</evidence>
<dbReference type="RefSeq" id="WP_154431422.1">
    <property type="nucleotide sequence ID" value="NZ_VUMS01000004.1"/>
</dbReference>
<feature type="domain" description="Glycosyltransferase 2-like" evidence="3">
    <location>
        <begin position="8"/>
        <end position="137"/>
    </location>
</feature>
<dbReference type="Proteomes" id="UP000440513">
    <property type="component" value="Unassembled WGS sequence"/>
</dbReference>
<organism evidence="4 5">
    <name type="scientific">Oliverpabstia intestinalis</name>
    <dbReference type="NCBI Taxonomy" id="2606633"/>
    <lineage>
        <taxon>Bacteria</taxon>
        <taxon>Bacillati</taxon>
        <taxon>Bacillota</taxon>
        <taxon>Clostridia</taxon>
        <taxon>Lachnospirales</taxon>
        <taxon>Lachnospiraceae</taxon>
        <taxon>Oliverpabstia</taxon>
    </lineage>
</organism>
<keyword evidence="1" id="KW-0328">Glycosyltransferase</keyword>
<dbReference type="CDD" id="cd00761">
    <property type="entry name" value="Glyco_tranf_GTA_type"/>
    <property type="match status" value="1"/>
</dbReference>
<keyword evidence="2 4" id="KW-0808">Transferase</keyword>
<evidence type="ECO:0000256" key="1">
    <source>
        <dbReference type="ARBA" id="ARBA00022676"/>
    </source>
</evidence>
<dbReference type="SUPFAM" id="SSF53448">
    <property type="entry name" value="Nucleotide-diphospho-sugar transferases"/>
    <property type="match status" value="1"/>
</dbReference>
<dbReference type="Gene3D" id="3.90.550.10">
    <property type="entry name" value="Spore Coat Polysaccharide Biosynthesis Protein SpsA, Chain A"/>
    <property type="match status" value="1"/>
</dbReference>
<accession>A0A7X2P1A7</accession>
<keyword evidence="5" id="KW-1185">Reference proteome</keyword>
<sequence>MKKTSFFSIVMPVYNVEKYLDKAIQSVLNQSFTDFEIILVDDCSPDHCPDICNQYAAKYSNVSVIHHEENKGLSMSRNSGLDVASGRYIWFMDSDDYVENNLLQKVYDSIRENPAEMILFGLVEDYYNKNGELTYSKERKPQQGFMTEKDMIHEKVIDLELQTLFGYAWNKIYQLDYLRKSQVKFEKITLIEDILFNVKFAENMQSMNCLDIAPYHYNRRLETSLTSVYVMDYFELHRQRIMLLYNLYEKWECCDEKVKTILAGLYARFTLSAIQRNCSQESKMSIGDQKAWIENVFRDSLFLNLVDSMIPNSHSMQIFMYALKKRIVWLSLAIGRGVFLVKNEFPIVFAKFKEAR</sequence>
<dbReference type="EMBL" id="VUMS01000004">
    <property type="protein sequence ID" value="MST65640.1"/>
    <property type="molecule type" value="Genomic_DNA"/>
</dbReference>
<evidence type="ECO:0000259" key="3">
    <source>
        <dbReference type="Pfam" id="PF00535"/>
    </source>
</evidence>
<evidence type="ECO:0000313" key="4">
    <source>
        <dbReference type="EMBL" id="MST65640.1"/>
    </source>
</evidence>
<gene>
    <name evidence="4" type="ORF">FYJ57_02585</name>
</gene>